<dbReference type="EMBL" id="JPRK01000008">
    <property type="protein sequence ID" value="KIO52860.1"/>
    <property type="molecule type" value="Genomic_DNA"/>
</dbReference>
<proteinExistence type="predicted"/>
<evidence type="ECO:0000313" key="6">
    <source>
        <dbReference type="EMBL" id="OXA88500.1"/>
    </source>
</evidence>
<dbReference type="PANTHER" id="PTHR40661">
    <property type="match status" value="1"/>
</dbReference>
<dbReference type="InterPro" id="IPR015927">
    <property type="entry name" value="Peptidase_S24_S26A/B/C"/>
</dbReference>
<organism evidence="5 7">
    <name type="scientific">Flavobacterium hibernum</name>
    <dbReference type="NCBI Taxonomy" id="37752"/>
    <lineage>
        <taxon>Bacteria</taxon>
        <taxon>Pseudomonadati</taxon>
        <taxon>Bacteroidota</taxon>
        <taxon>Flavobacteriia</taxon>
        <taxon>Flavobacteriales</taxon>
        <taxon>Flavobacteriaceae</taxon>
        <taxon>Flavobacterium</taxon>
    </lineage>
</organism>
<dbReference type="SUPFAM" id="SSF51306">
    <property type="entry name" value="LexA/Signal peptidase"/>
    <property type="match status" value="1"/>
</dbReference>
<keyword evidence="1" id="KW-0805">Transcription regulation</keyword>
<evidence type="ECO:0000256" key="2">
    <source>
        <dbReference type="ARBA" id="ARBA00023125"/>
    </source>
</evidence>
<comment type="caution">
    <text evidence="5">The sequence shown here is derived from an EMBL/GenBank/DDBJ whole genome shotgun (WGS) entry which is preliminary data.</text>
</comment>
<evidence type="ECO:0000313" key="7">
    <source>
        <dbReference type="Proteomes" id="UP000032061"/>
    </source>
</evidence>
<evidence type="ECO:0000313" key="8">
    <source>
        <dbReference type="Proteomes" id="UP000198302"/>
    </source>
</evidence>
<dbReference type="Gene3D" id="2.10.109.10">
    <property type="entry name" value="Umud Fragment, subunit A"/>
    <property type="match status" value="1"/>
</dbReference>
<gene>
    <name evidence="6" type="ORF">B0A73_07395</name>
    <name evidence="5" type="ORF">IW18_09985</name>
</gene>
<reference evidence="5 7" key="1">
    <citation type="submission" date="2015-01" db="EMBL/GenBank/DDBJ databases">
        <title>Genome of Flavobacterium hibernum DSM 12611.</title>
        <authorList>
            <person name="Stropko S.J."/>
            <person name="Pipes S.E."/>
            <person name="Newman J.D."/>
        </authorList>
    </citation>
    <scope>NUCLEOTIDE SEQUENCE [LARGE SCALE GENOMIC DNA]</scope>
    <source>
        <strain evidence="5 7">DSM 12611</strain>
    </source>
</reference>
<evidence type="ECO:0000256" key="1">
    <source>
        <dbReference type="ARBA" id="ARBA00023015"/>
    </source>
</evidence>
<sequence>MIINRILQIIEYKGINKRKFYIETGLSNGFLDKVKDIGGSKIEQILITYPEINPEWLLTGNGNMTEAYYYENEFGQAIDQFNEPPTAYRRIEKQKVPLYNVETTNGAVSLFEDLELKPIDYVSVPNLPKCDGAIYVNTDSMYPLLKGRDIVLYKKLAHRIDNIFWGEIYLISLSTNDLEDFLMIKWIKKSDKGEDWIKLVSENPQHESKDVLFSNVKGLALVKASIRINSAY</sequence>
<feature type="domain" description="Peptidase S24/S26A/S26B/S26C" evidence="4">
    <location>
        <begin position="126"/>
        <end position="213"/>
    </location>
</feature>
<dbReference type="InterPro" id="IPR036286">
    <property type="entry name" value="LexA/Signal_pep-like_sf"/>
</dbReference>
<evidence type="ECO:0000313" key="5">
    <source>
        <dbReference type="EMBL" id="KIO52860.1"/>
    </source>
</evidence>
<accession>A0A0D0ELI2</accession>
<dbReference type="PANTHER" id="PTHR40661:SF1">
    <property type="entry name" value="HTH CRO_C1-TYPE DOMAIN-CONTAINING PROTEIN"/>
    <property type="match status" value="1"/>
</dbReference>
<dbReference type="STRING" id="37752.IW18_09985"/>
<dbReference type="AlphaFoldDB" id="A0A0D0ELI2"/>
<dbReference type="CDD" id="cd06462">
    <property type="entry name" value="Peptidase_S24_S26"/>
    <property type="match status" value="1"/>
</dbReference>
<reference evidence="6 8" key="2">
    <citation type="submission" date="2016-11" db="EMBL/GenBank/DDBJ databases">
        <title>Whole genomes of Flavobacteriaceae.</title>
        <authorList>
            <person name="Stine C."/>
            <person name="Li C."/>
            <person name="Tadesse D."/>
        </authorList>
    </citation>
    <scope>NUCLEOTIDE SEQUENCE [LARGE SCALE GENOMIC DNA]</scope>
    <source>
        <strain evidence="6 8">ATCC 51468</strain>
    </source>
</reference>
<dbReference type="GO" id="GO:0003677">
    <property type="term" value="F:DNA binding"/>
    <property type="evidence" value="ECO:0007669"/>
    <property type="project" value="UniProtKB-KW"/>
</dbReference>
<protein>
    <recommendedName>
        <fullName evidence="4">Peptidase S24/S26A/S26B/S26C domain-containing protein</fullName>
    </recommendedName>
</protein>
<dbReference type="Pfam" id="PF00717">
    <property type="entry name" value="Peptidase_S24"/>
    <property type="match status" value="1"/>
</dbReference>
<evidence type="ECO:0000256" key="3">
    <source>
        <dbReference type="ARBA" id="ARBA00023163"/>
    </source>
</evidence>
<dbReference type="Proteomes" id="UP000032061">
    <property type="component" value="Unassembled WGS sequence"/>
</dbReference>
<keyword evidence="3" id="KW-0804">Transcription</keyword>
<dbReference type="OrthoDB" id="796548at2"/>
<evidence type="ECO:0000259" key="4">
    <source>
        <dbReference type="Pfam" id="PF00717"/>
    </source>
</evidence>
<name>A0A0D0ELI2_9FLAO</name>
<dbReference type="Proteomes" id="UP000198302">
    <property type="component" value="Unassembled WGS sequence"/>
</dbReference>
<dbReference type="RefSeq" id="WP_041517440.1">
    <property type="nucleotide sequence ID" value="NZ_JPRK01000008.1"/>
</dbReference>
<keyword evidence="2" id="KW-0238">DNA-binding</keyword>
<dbReference type="EMBL" id="MUGX01000010">
    <property type="protein sequence ID" value="OXA88500.1"/>
    <property type="molecule type" value="Genomic_DNA"/>
</dbReference>
<keyword evidence="8" id="KW-1185">Reference proteome</keyword>